<dbReference type="OrthoDB" id="195748at2759"/>
<dbReference type="HOGENOM" id="CLU_1100886_0_0_1"/>
<evidence type="ECO:0000256" key="2">
    <source>
        <dbReference type="SAM" id="MobiDB-lite"/>
    </source>
</evidence>
<feature type="region of interest" description="Disordered" evidence="2">
    <location>
        <begin position="180"/>
        <end position="201"/>
    </location>
</feature>
<keyword evidence="1" id="KW-0175">Coiled coil</keyword>
<evidence type="ECO:0000259" key="4">
    <source>
        <dbReference type="PROSITE" id="PS50020"/>
    </source>
</evidence>
<dbReference type="EnsemblProtists" id="EKX30793">
    <property type="protein sequence ID" value="EKX30793"/>
    <property type="gene ID" value="GUITHDRAFT_149670"/>
</dbReference>
<dbReference type="PaxDb" id="55529-EKX30793"/>
<dbReference type="InterPro" id="IPR036020">
    <property type="entry name" value="WW_dom_sf"/>
</dbReference>
<reference evidence="7" key="2">
    <citation type="submission" date="2012-11" db="EMBL/GenBank/DDBJ databases">
        <authorList>
            <person name="Kuo A."/>
            <person name="Curtis B.A."/>
            <person name="Tanifuji G."/>
            <person name="Burki F."/>
            <person name="Gruber A."/>
            <person name="Irimia M."/>
            <person name="Maruyama S."/>
            <person name="Arias M.C."/>
            <person name="Ball S.G."/>
            <person name="Gile G.H."/>
            <person name="Hirakawa Y."/>
            <person name="Hopkins J.F."/>
            <person name="Rensing S.A."/>
            <person name="Schmutz J."/>
            <person name="Symeonidi A."/>
            <person name="Elias M."/>
            <person name="Eveleigh R.J."/>
            <person name="Herman E.K."/>
            <person name="Klute M.J."/>
            <person name="Nakayama T."/>
            <person name="Obornik M."/>
            <person name="Reyes-Prieto A."/>
            <person name="Armbrust E.V."/>
            <person name="Aves S.J."/>
            <person name="Beiko R.G."/>
            <person name="Coutinho P."/>
            <person name="Dacks J.B."/>
            <person name="Durnford D.G."/>
            <person name="Fast N.M."/>
            <person name="Green B.R."/>
            <person name="Grisdale C."/>
            <person name="Hempe F."/>
            <person name="Henrissat B."/>
            <person name="Hoppner M.P."/>
            <person name="Ishida K.-I."/>
            <person name="Kim E."/>
            <person name="Koreny L."/>
            <person name="Kroth P.G."/>
            <person name="Liu Y."/>
            <person name="Malik S.-B."/>
            <person name="Maier U.G."/>
            <person name="McRose D."/>
            <person name="Mock T."/>
            <person name="Neilson J.A."/>
            <person name="Onodera N.T."/>
            <person name="Poole A.M."/>
            <person name="Pritham E.J."/>
            <person name="Richards T.A."/>
            <person name="Rocap G."/>
            <person name="Roy S.W."/>
            <person name="Sarai C."/>
            <person name="Schaack S."/>
            <person name="Shirato S."/>
            <person name="Slamovits C.H."/>
            <person name="Spencer D.F."/>
            <person name="Suzuki S."/>
            <person name="Worden A.Z."/>
            <person name="Zauner S."/>
            <person name="Barry K."/>
            <person name="Bell C."/>
            <person name="Bharti A.K."/>
            <person name="Crow J.A."/>
            <person name="Grimwood J."/>
            <person name="Kramer R."/>
            <person name="Lindquist E."/>
            <person name="Lucas S."/>
            <person name="Salamov A."/>
            <person name="McFadden G.I."/>
            <person name="Lane C.E."/>
            <person name="Keeling P.J."/>
            <person name="Gray M.W."/>
            <person name="Grigoriev I.V."/>
            <person name="Archibald J.M."/>
        </authorList>
    </citation>
    <scope>NUCLEOTIDE SEQUENCE</scope>
    <source>
        <strain evidence="7">CCMP2712</strain>
    </source>
</reference>
<protein>
    <recommendedName>
        <fullName evidence="4">WW domain-containing protein</fullName>
    </recommendedName>
</protein>
<evidence type="ECO:0000256" key="1">
    <source>
        <dbReference type="SAM" id="Coils"/>
    </source>
</evidence>
<keyword evidence="3" id="KW-0732">Signal</keyword>
<dbReference type="InterPro" id="IPR001202">
    <property type="entry name" value="WW_dom"/>
</dbReference>
<evidence type="ECO:0000313" key="5">
    <source>
        <dbReference type="EMBL" id="EKX30793.1"/>
    </source>
</evidence>
<dbReference type="GeneID" id="17287513"/>
<dbReference type="RefSeq" id="XP_005817773.1">
    <property type="nucleotide sequence ID" value="XM_005817716.1"/>
</dbReference>
<reference evidence="6" key="3">
    <citation type="submission" date="2016-03" db="UniProtKB">
        <authorList>
            <consortium name="EnsemblProtists"/>
        </authorList>
    </citation>
    <scope>IDENTIFICATION</scope>
</reference>
<dbReference type="Pfam" id="PF00397">
    <property type="entry name" value="WW"/>
    <property type="match status" value="1"/>
</dbReference>
<reference evidence="5 7" key="1">
    <citation type="journal article" date="2012" name="Nature">
        <title>Algal genomes reveal evolutionary mosaicism and the fate of nucleomorphs.</title>
        <authorList>
            <consortium name="DOE Joint Genome Institute"/>
            <person name="Curtis B.A."/>
            <person name="Tanifuji G."/>
            <person name="Burki F."/>
            <person name="Gruber A."/>
            <person name="Irimia M."/>
            <person name="Maruyama S."/>
            <person name="Arias M.C."/>
            <person name="Ball S.G."/>
            <person name="Gile G.H."/>
            <person name="Hirakawa Y."/>
            <person name="Hopkins J.F."/>
            <person name="Kuo A."/>
            <person name="Rensing S.A."/>
            <person name="Schmutz J."/>
            <person name="Symeonidi A."/>
            <person name="Elias M."/>
            <person name="Eveleigh R.J."/>
            <person name="Herman E.K."/>
            <person name="Klute M.J."/>
            <person name="Nakayama T."/>
            <person name="Obornik M."/>
            <person name="Reyes-Prieto A."/>
            <person name="Armbrust E.V."/>
            <person name="Aves S.J."/>
            <person name="Beiko R.G."/>
            <person name="Coutinho P."/>
            <person name="Dacks J.B."/>
            <person name="Durnford D.G."/>
            <person name="Fast N.M."/>
            <person name="Green B.R."/>
            <person name="Grisdale C.J."/>
            <person name="Hempel F."/>
            <person name="Henrissat B."/>
            <person name="Hoppner M.P."/>
            <person name="Ishida K."/>
            <person name="Kim E."/>
            <person name="Koreny L."/>
            <person name="Kroth P.G."/>
            <person name="Liu Y."/>
            <person name="Malik S.B."/>
            <person name="Maier U.G."/>
            <person name="McRose D."/>
            <person name="Mock T."/>
            <person name="Neilson J.A."/>
            <person name="Onodera N.T."/>
            <person name="Poole A.M."/>
            <person name="Pritham E.J."/>
            <person name="Richards T.A."/>
            <person name="Rocap G."/>
            <person name="Roy S.W."/>
            <person name="Sarai C."/>
            <person name="Schaack S."/>
            <person name="Shirato S."/>
            <person name="Slamovits C.H."/>
            <person name="Spencer D.F."/>
            <person name="Suzuki S."/>
            <person name="Worden A.Z."/>
            <person name="Zauner S."/>
            <person name="Barry K."/>
            <person name="Bell C."/>
            <person name="Bharti A.K."/>
            <person name="Crow J.A."/>
            <person name="Grimwood J."/>
            <person name="Kramer R."/>
            <person name="Lindquist E."/>
            <person name="Lucas S."/>
            <person name="Salamov A."/>
            <person name="McFadden G.I."/>
            <person name="Lane C.E."/>
            <person name="Keeling P.J."/>
            <person name="Gray M.W."/>
            <person name="Grigoriev I.V."/>
            <person name="Archibald J.M."/>
        </authorList>
    </citation>
    <scope>NUCLEOTIDE SEQUENCE</scope>
    <source>
        <strain evidence="5 7">CCMP2712</strain>
    </source>
</reference>
<dbReference type="Gene3D" id="2.20.70.10">
    <property type="match status" value="1"/>
</dbReference>
<dbReference type="CDD" id="cd00201">
    <property type="entry name" value="WW"/>
    <property type="match status" value="1"/>
</dbReference>
<dbReference type="SMART" id="SM00456">
    <property type="entry name" value="WW"/>
    <property type="match status" value="1"/>
</dbReference>
<proteinExistence type="predicted"/>
<dbReference type="Proteomes" id="UP000011087">
    <property type="component" value="Unassembled WGS sequence"/>
</dbReference>
<feature type="coiled-coil region" evidence="1">
    <location>
        <begin position="137"/>
        <end position="164"/>
    </location>
</feature>
<feature type="non-terminal residue" evidence="5">
    <location>
        <position position="1"/>
    </location>
</feature>
<dbReference type="KEGG" id="gtt:GUITHDRAFT_149670"/>
<keyword evidence="7" id="KW-1185">Reference proteome</keyword>
<evidence type="ECO:0000313" key="6">
    <source>
        <dbReference type="EnsemblProtists" id="EKX30793"/>
    </source>
</evidence>
<accession>L1I3K0</accession>
<dbReference type="SUPFAM" id="SSF51045">
    <property type="entry name" value="WW domain"/>
    <property type="match status" value="1"/>
</dbReference>
<name>L1I3K0_GUITC</name>
<feature type="region of interest" description="Disordered" evidence="2">
    <location>
        <begin position="69"/>
        <end position="88"/>
    </location>
</feature>
<feature type="signal peptide" evidence="3">
    <location>
        <begin position="1"/>
        <end position="29"/>
    </location>
</feature>
<dbReference type="AlphaFoldDB" id="L1I3K0"/>
<feature type="chain" id="PRO_5008769583" description="WW domain-containing protein" evidence="3">
    <location>
        <begin position="30"/>
        <end position="253"/>
    </location>
</feature>
<feature type="domain" description="WW" evidence="4">
    <location>
        <begin position="86"/>
        <end position="120"/>
    </location>
</feature>
<sequence length="253" mass="28692">MMYPLPAPPPRSVSASLLLLSCFLTTSLSFHFSPSLTARRAPPHAVCARTRWGHIGRWAEEGRQRNAALSVGSREAGVEEERSEEEGLPEDWRTAVDGATGRTYFWNVKTRESTWYRPSSEKTLLRAARRLKEGDGSVEGEQRRKAAQRRAAQLQQKLAAAESQKEMKYMTRSPTKFVQKRMQGVAGEERQGDAPLPPPLLSAADPFSSFLNLLERREQPPVDYQRMSYEEWLEEATISRPSFRLEVPMGSRQ</sequence>
<dbReference type="PROSITE" id="PS50020">
    <property type="entry name" value="WW_DOMAIN_2"/>
    <property type="match status" value="1"/>
</dbReference>
<gene>
    <name evidence="5" type="ORF">GUITHDRAFT_149670</name>
</gene>
<dbReference type="EMBL" id="JH993547">
    <property type="protein sequence ID" value="EKX30793.1"/>
    <property type="molecule type" value="Genomic_DNA"/>
</dbReference>
<evidence type="ECO:0000256" key="3">
    <source>
        <dbReference type="SAM" id="SignalP"/>
    </source>
</evidence>
<organism evidence="5">
    <name type="scientific">Guillardia theta (strain CCMP2712)</name>
    <name type="common">Cryptophyte</name>
    <dbReference type="NCBI Taxonomy" id="905079"/>
    <lineage>
        <taxon>Eukaryota</taxon>
        <taxon>Cryptophyceae</taxon>
        <taxon>Pyrenomonadales</taxon>
        <taxon>Geminigeraceae</taxon>
        <taxon>Guillardia</taxon>
    </lineage>
</organism>
<dbReference type="PROSITE" id="PS01159">
    <property type="entry name" value="WW_DOMAIN_1"/>
    <property type="match status" value="1"/>
</dbReference>
<evidence type="ECO:0000313" key="7">
    <source>
        <dbReference type="Proteomes" id="UP000011087"/>
    </source>
</evidence>